<evidence type="ECO:0000256" key="2">
    <source>
        <dbReference type="ARBA" id="ARBA00023002"/>
    </source>
</evidence>
<keyword evidence="3" id="KW-0472">Membrane</keyword>
<feature type="transmembrane region" description="Helical" evidence="3">
    <location>
        <begin position="420"/>
        <end position="436"/>
    </location>
</feature>
<evidence type="ECO:0000256" key="1">
    <source>
        <dbReference type="ARBA" id="ARBA00022630"/>
    </source>
</evidence>
<dbReference type="GO" id="GO:0016491">
    <property type="term" value="F:oxidoreductase activity"/>
    <property type="evidence" value="ECO:0007669"/>
    <property type="project" value="UniProtKB-KW"/>
</dbReference>
<dbReference type="Pfam" id="PF00724">
    <property type="entry name" value="Oxidored_FMN"/>
    <property type="match status" value="1"/>
</dbReference>
<sequence>MNPYPHLFSPVRIGGLTARNRIESAPGSMGDLTPEGYLTRENVAAYEVKAGGGAAIVTIGESNVHTKTGKAHGRMVPLDDDEVLPSLINTTDAIKHHGALASIELIHPGRRANPRYYDGPIYGPSAGMGPLGVPVTELDEEHIEEIVEAFGDAAEMAKLGGVDLCMVHAGHGWLLHQFLSPLNNQRTDRFGGSLENRGRFALLVLENIKKKCGADFPVEFRISGSELTPGGFDLDDMVAFAGMLDGKLDLLNVSDGTFHVPSTNTTMVPSMFLPHGCNAYLAAAIKKGVRHTKVAALGWVTKPILQACVDGWLPSGLGVLTVKHKIPYVILTLLYLESLAPIFFEFNISTIGNMAVILNNVLFALVCFSAVRLTTRVPELWAQSRFHVSTGTLKFWSVLGGVATLGQTLLLFSVLKPYEMVGNGVVLVTAAGYAVMRKRSGKVHMEISYEEA</sequence>
<dbReference type="HOGENOM" id="CLU_605001_0_0_0"/>
<gene>
    <name evidence="5" type="ORF">Apau_0044</name>
</gene>
<dbReference type="AlphaFoldDB" id="E3CVC8"/>
<keyword evidence="1" id="KW-0285">Flavoprotein</keyword>
<dbReference type="SUPFAM" id="SSF51395">
    <property type="entry name" value="FMN-linked oxidoreductases"/>
    <property type="match status" value="1"/>
</dbReference>
<dbReference type="GO" id="GO:0010181">
    <property type="term" value="F:FMN binding"/>
    <property type="evidence" value="ECO:0007669"/>
    <property type="project" value="InterPro"/>
</dbReference>
<dbReference type="Gene3D" id="3.20.20.70">
    <property type="entry name" value="Aldolase class I"/>
    <property type="match status" value="1"/>
</dbReference>
<dbReference type="RefSeq" id="WP_006299622.1">
    <property type="nucleotide sequence ID" value="NZ_CM001022.1"/>
</dbReference>
<organism evidence="5 6">
    <name type="scientific">Aminomonas paucivorans DSM 12260</name>
    <dbReference type="NCBI Taxonomy" id="584708"/>
    <lineage>
        <taxon>Bacteria</taxon>
        <taxon>Thermotogati</taxon>
        <taxon>Synergistota</taxon>
        <taxon>Synergistia</taxon>
        <taxon>Synergistales</taxon>
        <taxon>Synergistaceae</taxon>
        <taxon>Aminomonas</taxon>
    </lineage>
</organism>
<evidence type="ECO:0000313" key="6">
    <source>
        <dbReference type="Proteomes" id="UP000005096"/>
    </source>
</evidence>
<proteinExistence type="predicted"/>
<feature type="transmembrane region" description="Helical" evidence="3">
    <location>
        <begin position="395"/>
        <end position="414"/>
    </location>
</feature>
<dbReference type="InterPro" id="IPR013785">
    <property type="entry name" value="Aldolase_TIM"/>
</dbReference>
<dbReference type="PANTHER" id="PTHR43656">
    <property type="entry name" value="BINDING OXIDOREDUCTASE, PUTATIVE (AFU_ORTHOLOGUE AFUA_2G08260)-RELATED"/>
    <property type="match status" value="1"/>
</dbReference>
<evidence type="ECO:0000256" key="3">
    <source>
        <dbReference type="SAM" id="Phobius"/>
    </source>
</evidence>
<dbReference type="InterPro" id="IPR051799">
    <property type="entry name" value="NADH_flavin_oxidoreductase"/>
</dbReference>
<feature type="domain" description="NADH:flavin oxidoreductase/NADH oxidase N-terminal" evidence="4">
    <location>
        <begin position="7"/>
        <end position="244"/>
    </location>
</feature>
<keyword evidence="6" id="KW-1185">Reference proteome</keyword>
<dbReference type="eggNOG" id="COG1902">
    <property type="taxonomic scope" value="Bacteria"/>
</dbReference>
<keyword evidence="3" id="KW-0812">Transmembrane</keyword>
<feature type="transmembrane region" description="Helical" evidence="3">
    <location>
        <begin position="350"/>
        <end position="374"/>
    </location>
</feature>
<keyword evidence="3" id="KW-1133">Transmembrane helix</keyword>
<dbReference type="PaxDb" id="584708-Apau_0044"/>
<reference evidence="5 6" key="1">
    <citation type="journal article" date="2010" name="Stand. Genomic Sci.">
        <title>Non-contiguous finished genome sequence of Aminomonas paucivorans type strain (GLU-3).</title>
        <authorList>
            <person name="Pitluck S."/>
            <person name="Yasawong M."/>
            <person name="Held B."/>
            <person name="Lapidus A."/>
            <person name="Nolan M."/>
            <person name="Copeland A."/>
            <person name="Lucas S."/>
            <person name="Del Rio T.G."/>
            <person name="Tice H."/>
            <person name="Cheng J.F."/>
            <person name="Chertkov O."/>
            <person name="Goodwin L."/>
            <person name="Tapia R."/>
            <person name="Han C."/>
            <person name="Liolios K."/>
            <person name="Ivanova N."/>
            <person name="Mavromatis K."/>
            <person name="Ovchinnikova G."/>
            <person name="Pati A."/>
            <person name="Chen A."/>
            <person name="Palaniappan K."/>
            <person name="Land M."/>
            <person name="Hauser L."/>
            <person name="Chang Y.J."/>
            <person name="Jeffries C.D."/>
            <person name="Pukall R."/>
            <person name="Spring S."/>
            <person name="Rohde M."/>
            <person name="Sikorski J."/>
            <person name="Goker M."/>
            <person name="Woyke T."/>
            <person name="Bristow J."/>
            <person name="Eisen J.A."/>
            <person name="Markowitz V."/>
            <person name="Hugenholtz P."/>
            <person name="Kyrpides N.C."/>
            <person name="Klenk H.P."/>
        </authorList>
    </citation>
    <scope>NUCLEOTIDE SEQUENCE [LARGE SCALE GENOMIC DNA]</scope>
    <source>
        <strain evidence="5 6">DSM 12260</strain>
    </source>
</reference>
<dbReference type="InterPro" id="IPR001155">
    <property type="entry name" value="OxRdtase_FMN_N"/>
</dbReference>
<dbReference type="Proteomes" id="UP000005096">
    <property type="component" value="Chromosome"/>
</dbReference>
<evidence type="ECO:0000259" key="4">
    <source>
        <dbReference type="Pfam" id="PF00724"/>
    </source>
</evidence>
<accession>E3CVC8</accession>
<dbReference type="CDD" id="cd02803">
    <property type="entry name" value="OYE_like_FMN_family"/>
    <property type="match status" value="1"/>
</dbReference>
<dbReference type="EMBL" id="CM001022">
    <property type="protein sequence ID" value="EFQ22485.1"/>
    <property type="molecule type" value="Genomic_DNA"/>
</dbReference>
<protein>
    <submittedName>
        <fullName evidence="5">NADH:flavin oxidoreductase/NADH oxidase</fullName>
    </submittedName>
</protein>
<dbReference type="PANTHER" id="PTHR43656:SF2">
    <property type="entry name" value="BINDING OXIDOREDUCTASE, PUTATIVE (AFU_ORTHOLOGUE AFUA_2G08260)-RELATED"/>
    <property type="match status" value="1"/>
</dbReference>
<dbReference type="STRING" id="584708.Apau_0044"/>
<evidence type="ECO:0000313" key="5">
    <source>
        <dbReference type="EMBL" id="EFQ22485.1"/>
    </source>
</evidence>
<dbReference type="eggNOG" id="COG0531">
    <property type="taxonomic scope" value="Bacteria"/>
</dbReference>
<name>E3CVC8_9BACT</name>
<keyword evidence="2" id="KW-0560">Oxidoreductase</keyword>